<evidence type="ECO:0000313" key="1">
    <source>
        <dbReference type="EMBL" id="EYC30443.1"/>
    </source>
</evidence>
<keyword evidence="2" id="KW-1185">Reference proteome</keyword>
<dbReference type="Proteomes" id="UP000024635">
    <property type="component" value="Unassembled WGS sequence"/>
</dbReference>
<reference evidence="2" key="1">
    <citation type="journal article" date="2015" name="Nat. Genet.">
        <title>The genome and transcriptome of the zoonotic hookworm Ancylostoma ceylanicum identify infection-specific gene families.</title>
        <authorList>
            <person name="Schwarz E.M."/>
            <person name="Hu Y."/>
            <person name="Antoshechkin I."/>
            <person name="Miller M.M."/>
            <person name="Sternberg P.W."/>
            <person name="Aroian R.V."/>
        </authorList>
    </citation>
    <scope>NUCLEOTIDE SEQUENCE</scope>
    <source>
        <strain evidence="2">HY135</strain>
    </source>
</reference>
<evidence type="ECO:0000313" key="2">
    <source>
        <dbReference type="Proteomes" id="UP000024635"/>
    </source>
</evidence>
<protein>
    <submittedName>
        <fullName evidence="1">Uncharacterized protein</fullName>
    </submittedName>
</protein>
<proteinExistence type="predicted"/>
<sequence length="109" mass="12307">MRALRSSRYCSMPYKTKAARYGTHLPSIDDQLLSRWHSDSAISVDTWPLKTTLSRNVRPRIKRVLITTLEKLLGFEFGENCALLVACSSSGFLLVYSLDFDFLGNPGYA</sequence>
<gene>
    <name evidence="1" type="primary">Acey_s0005.g2652</name>
    <name evidence="1" type="ORF">Y032_0005g2652</name>
</gene>
<name>A0A016VUK1_9BILA</name>
<dbReference type="AlphaFoldDB" id="A0A016VUK1"/>
<dbReference type="EMBL" id="JARK01001341">
    <property type="protein sequence ID" value="EYC30443.1"/>
    <property type="molecule type" value="Genomic_DNA"/>
</dbReference>
<comment type="caution">
    <text evidence="1">The sequence shown here is derived from an EMBL/GenBank/DDBJ whole genome shotgun (WGS) entry which is preliminary data.</text>
</comment>
<accession>A0A016VUK1</accession>
<organism evidence="1 2">
    <name type="scientific">Ancylostoma ceylanicum</name>
    <dbReference type="NCBI Taxonomy" id="53326"/>
    <lineage>
        <taxon>Eukaryota</taxon>
        <taxon>Metazoa</taxon>
        <taxon>Ecdysozoa</taxon>
        <taxon>Nematoda</taxon>
        <taxon>Chromadorea</taxon>
        <taxon>Rhabditida</taxon>
        <taxon>Rhabditina</taxon>
        <taxon>Rhabditomorpha</taxon>
        <taxon>Strongyloidea</taxon>
        <taxon>Ancylostomatidae</taxon>
        <taxon>Ancylostomatinae</taxon>
        <taxon>Ancylostoma</taxon>
    </lineage>
</organism>